<dbReference type="eggNOG" id="ENOG5032DHS">
    <property type="taxonomic scope" value="Bacteria"/>
</dbReference>
<keyword evidence="2" id="KW-1185">Reference proteome</keyword>
<dbReference type="HOGENOM" id="CLU_094517_0_0_9"/>
<evidence type="ECO:0000313" key="2">
    <source>
        <dbReference type="Proteomes" id="UP000013782"/>
    </source>
</evidence>
<protein>
    <submittedName>
        <fullName evidence="1">Uncharacterized protein</fullName>
    </submittedName>
</protein>
<comment type="caution">
    <text evidence="1">The sequence shown here is derived from an EMBL/GenBank/DDBJ whole genome shotgun (WGS) entry which is preliminary data.</text>
</comment>
<name>R2SYF5_9ENTE</name>
<proteinExistence type="predicted"/>
<dbReference type="AlphaFoldDB" id="R2SYF5"/>
<accession>R2SYF5</accession>
<reference evidence="1 2" key="1">
    <citation type="submission" date="2013-02" db="EMBL/GenBank/DDBJ databases">
        <title>The Genome Sequence of Enterococcus pallens BAA-351.</title>
        <authorList>
            <consortium name="The Broad Institute Genome Sequencing Platform"/>
            <consortium name="The Broad Institute Genome Sequencing Center for Infectious Disease"/>
            <person name="Earl A.M."/>
            <person name="Gilmore M.S."/>
            <person name="Lebreton F."/>
            <person name="Walker B."/>
            <person name="Young S.K."/>
            <person name="Zeng Q."/>
            <person name="Gargeya S."/>
            <person name="Fitzgerald M."/>
            <person name="Haas B."/>
            <person name="Abouelleil A."/>
            <person name="Alvarado L."/>
            <person name="Arachchi H.M."/>
            <person name="Berlin A.M."/>
            <person name="Chapman S.B."/>
            <person name="Dewar J."/>
            <person name="Goldberg J."/>
            <person name="Griggs A."/>
            <person name="Gujja S."/>
            <person name="Hansen M."/>
            <person name="Howarth C."/>
            <person name="Imamovic A."/>
            <person name="Larimer J."/>
            <person name="McCowan C."/>
            <person name="Murphy C."/>
            <person name="Neiman D."/>
            <person name="Pearson M."/>
            <person name="Priest M."/>
            <person name="Roberts A."/>
            <person name="Saif S."/>
            <person name="Shea T."/>
            <person name="Sisk P."/>
            <person name="Sykes S."/>
            <person name="Wortman J."/>
            <person name="Nusbaum C."/>
            <person name="Birren B."/>
        </authorList>
    </citation>
    <scope>NUCLEOTIDE SEQUENCE [LARGE SCALE GENOMIC DNA]</scope>
    <source>
        <strain evidence="1 2">ATCC BAA-351</strain>
    </source>
</reference>
<organism evidence="1 2">
    <name type="scientific">Enterococcus pallens ATCC BAA-351</name>
    <dbReference type="NCBI Taxonomy" id="1158607"/>
    <lineage>
        <taxon>Bacteria</taxon>
        <taxon>Bacillati</taxon>
        <taxon>Bacillota</taxon>
        <taxon>Bacilli</taxon>
        <taxon>Lactobacillales</taxon>
        <taxon>Enterococcaceae</taxon>
        <taxon>Enterococcus</taxon>
    </lineage>
</organism>
<dbReference type="Proteomes" id="UP000013782">
    <property type="component" value="Unassembled WGS sequence"/>
</dbReference>
<dbReference type="EMBL" id="AJAQ01000018">
    <property type="protein sequence ID" value="EOH93014.1"/>
    <property type="molecule type" value="Genomic_DNA"/>
</dbReference>
<sequence length="240" mass="27394">MSKKRVFEGKVLGEGMSKDWKYFLETAPTFNYSTIGEISLVCPFPNGKGSFLVREDQPYLSKESPLETIDQFFKTHRLMDYQLMRRTCQSLEALPSLKVPIVNQHFVLFPIIKPESSSWLNPLTIDDVQESGGFCMVTMSHGLCLELPISKRSLVNLAGKAVYSLATYRQDYASSLQSDGVPLDYVSLPTTPFGQLLTTQEVLQSWRMSPGKFFSQYKLEEHLHWYQQLADRPELAALLY</sequence>
<dbReference type="PATRIC" id="fig|1158607.3.peg.2642"/>
<evidence type="ECO:0000313" key="1">
    <source>
        <dbReference type="EMBL" id="EOH93014.1"/>
    </source>
</evidence>
<dbReference type="STRING" id="160454.RV10_GL004480"/>
<dbReference type="RefSeq" id="WP_010757643.1">
    <property type="nucleotide sequence ID" value="NZ_ASWD01000001.1"/>
</dbReference>
<gene>
    <name evidence="1" type="ORF">UAU_02656</name>
</gene>
<dbReference type="OrthoDB" id="2193581at2"/>